<keyword evidence="4 5" id="KW-0472">Membrane</keyword>
<dbReference type="Pfam" id="PF04479">
    <property type="entry name" value="RTA1"/>
    <property type="match status" value="1"/>
</dbReference>
<dbReference type="PANTHER" id="PTHR31465:SF1">
    <property type="entry name" value="PROTEIN RTA1-RELATED"/>
    <property type="match status" value="1"/>
</dbReference>
<feature type="transmembrane region" description="Helical" evidence="5">
    <location>
        <begin position="174"/>
        <end position="200"/>
    </location>
</feature>
<dbReference type="InterPro" id="IPR007568">
    <property type="entry name" value="RTA1"/>
</dbReference>
<feature type="transmembrane region" description="Helical" evidence="5">
    <location>
        <begin position="36"/>
        <end position="57"/>
    </location>
</feature>
<reference evidence="6 7" key="1">
    <citation type="journal article" date="2018" name="Front. Microbiol.">
        <title>Prospects for Fungal Bioremediation of Acidic Radioactive Waste Sites: Characterization and Genome Sequence of Rhodotorula taiwanensis MD1149.</title>
        <authorList>
            <person name="Tkavc R."/>
            <person name="Matrosova V.Y."/>
            <person name="Grichenko O.E."/>
            <person name="Gostincar C."/>
            <person name="Volpe R.P."/>
            <person name="Klimenkova P."/>
            <person name="Gaidamakova E.K."/>
            <person name="Zhou C.E."/>
            <person name="Stewart B.J."/>
            <person name="Lyman M.G."/>
            <person name="Malfatti S.A."/>
            <person name="Rubinfeld B."/>
            <person name="Courtot M."/>
            <person name="Singh J."/>
            <person name="Dalgard C.L."/>
            <person name="Hamilton T."/>
            <person name="Frey K.G."/>
            <person name="Gunde-Cimerman N."/>
            <person name="Dugan L."/>
            <person name="Daly M.J."/>
        </authorList>
    </citation>
    <scope>NUCLEOTIDE SEQUENCE [LARGE SCALE GENOMIC DNA]</scope>
    <source>
        <strain evidence="6 7">MD1149</strain>
    </source>
</reference>
<keyword evidence="7" id="KW-1185">Reference proteome</keyword>
<name>A0A2S5BFT4_9BASI</name>
<dbReference type="STRING" id="741276.A0A2S5BFT4"/>
<evidence type="ECO:0000256" key="5">
    <source>
        <dbReference type="SAM" id="Phobius"/>
    </source>
</evidence>
<keyword evidence="3 5" id="KW-1133">Transmembrane helix</keyword>
<evidence type="ECO:0000256" key="2">
    <source>
        <dbReference type="ARBA" id="ARBA00022692"/>
    </source>
</evidence>
<feature type="transmembrane region" description="Helical" evidence="5">
    <location>
        <begin position="296"/>
        <end position="316"/>
    </location>
</feature>
<dbReference type="Proteomes" id="UP000237144">
    <property type="component" value="Unassembled WGS sequence"/>
</dbReference>
<dbReference type="AlphaFoldDB" id="A0A2S5BFT4"/>
<organism evidence="6 7">
    <name type="scientific">Rhodotorula taiwanensis</name>
    <dbReference type="NCBI Taxonomy" id="741276"/>
    <lineage>
        <taxon>Eukaryota</taxon>
        <taxon>Fungi</taxon>
        <taxon>Dikarya</taxon>
        <taxon>Basidiomycota</taxon>
        <taxon>Pucciniomycotina</taxon>
        <taxon>Microbotryomycetes</taxon>
        <taxon>Sporidiobolales</taxon>
        <taxon>Sporidiobolaceae</taxon>
        <taxon>Rhodotorula</taxon>
    </lineage>
</organism>
<feature type="transmembrane region" description="Helical" evidence="5">
    <location>
        <begin position="134"/>
        <end position="153"/>
    </location>
</feature>
<dbReference type="EMBL" id="PJQD01000013">
    <property type="protein sequence ID" value="POY75629.1"/>
    <property type="molecule type" value="Genomic_DNA"/>
</dbReference>
<protein>
    <submittedName>
        <fullName evidence="6">Uncharacterized protein</fullName>
    </submittedName>
</protein>
<comment type="caution">
    <text evidence="6">The sequence shown here is derived from an EMBL/GenBank/DDBJ whole genome shotgun (WGS) entry which is preliminary data.</text>
</comment>
<evidence type="ECO:0000256" key="1">
    <source>
        <dbReference type="ARBA" id="ARBA00004141"/>
    </source>
</evidence>
<evidence type="ECO:0000313" key="6">
    <source>
        <dbReference type="EMBL" id="POY75629.1"/>
    </source>
</evidence>
<accession>A0A2S5BFT4</accession>
<evidence type="ECO:0000313" key="7">
    <source>
        <dbReference type="Proteomes" id="UP000237144"/>
    </source>
</evidence>
<dbReference type="PANTHER" id="PTHR31465">
    <property type="entry name" value="PROTEIN RTA1-RELATED"/>
    <property type="match status" value="1"/>
</dbReference>
<evidence type="ECO:0000256" key="3">
    <source>
        <dbReference type="ARBA" id="ARBA00022989"/>
    </source>
</evidence>
<feature type="transmembrane region" description="Helical" evidence="5">
    <location>
        <begin position="220"/>
        <end position="243"/>
    </location>
</feature>
<sequence>MSDSYQFPKGVPVNPRRPVPDGEAIISIFGYLPNRAFAIVALITFCIAVIAQGYYLVRFPGTRTFSSLMAFGALCEVVGYAARLTATSNPFVVNNERSSSVCWPNSIQANTISAGTSSVSVVRLFPFASELTTSGHAVVVAPVFFQAAFYVSFASALRRLEHGGKTLLGFNPKILVITMITADVITTIVQIIGAALIGVAESSSYRDGKSAITSDQANDILLAGLSLQTASFLAFLILLTLCVVRSRKTRGESGLPMKFVTVLFLASLLIFLRTIFRLAETAEGVFSYASRTEPLFAGLEYLPVILAVLLFVAFPLHKLLPAPKISTTGMDLEGERLGMDARPSEATLVRPGSQSKEMK</sequence>
<feature type="transmembrane region" description="Helical" evidence="5">
    <location>
        <begin position="255"/>
        <end position="276"/>
    </location>
</feature>
<evidence type="ECO:0000256" key="4">
    <source>
        <dbReference type="ARBA" id="ARBA00023136"/>
    </source>
</evidence>
<proteinExistence type="predicted"/>
<dbReference type="GO" id="GO:0016020">
    <property type="term" value="C:membrane"/>
    <property type="evidence" value="ECO:0007669"/>
    <property type="project" value="UniProtKB-SubCell"/>
</dbReference>
<feature type="transmembrane region" description="Helical" evidence="5">
    <location>
        <begin position="64"/>
        <end position="82"/>
    </location>
</feature>
<gene>
    <name evidence="6" type="ORF">BMF94_1251</name>
</gene>
<keyword evidence="2 5" id="KW-0812">Transmembrane</keyword>
<comment type="subcellular location">
    <subcellularLocation>
        <location evidence="1">Membrane</location>
        <topology evidence="1">Multi-pass membrane protein</topology>
    </subcellularLocation>
</comment>
<dbReference type="OrthoDB" id="3358017at2759"/>